<comment type="cofactor">
    <cofactor evidence="1">
        <name>L-ascorbate</name>
        <dbReference type="ChEBI" id="CHEBI:38290"/>
    </cofactor>
</comment>
<dbReference type="Gene3D" id="6.10.140.1460">
    <property type="match status" value="1"/>
</dbReference>
<dbReference type="GO" id="GO:0005506">
    <property type="term" value="F:iron ion binding"/>
    <property type="evidence" value="ECO:0007669"/>
    <property type="project" value="InterPro"/>
</dbReference>
<dbReference type="PANTHER" id="PTHR10869:SF244">
    <property type="entry name" value="PROLYL 4-HYDROXYLASE SUBUNIT ALPHA-2"/>
    <property type="match status" value="1"/>
</dbReference>
<feature type="domain" description="Prolyl 4-hydroxylase alpha subunit" evidence="8">
    <location>
        <begin position="336"/>
        <end position="471"/>
    </location>
</feature>
<evidence type="ECO:0000259" key="8">
    <source>
        <dbReference type="SMART" id="SM00702"/>
    </source>
</evidence>
<proteinExistence type="predicted"/>
<evidence type="ECO:0000313" key="9">
    <source>
        <dbReference type="EMBL" id="KAI6656397.1"/>
    </source>
</evidence>
<dbReference type="Pfam" id="PF23558">
    <property type="entry name" value="TPR_P4H"/>
    <property type="match status" value="1"/>
</dbReference>
<dbReference type="InterPro" id="IPR045054">
    <property type="entry name" value="P4HA-like"/>
</dbReference>
<dbReference type="InterPro" id="IPR006620">
    <property type="entry name" value="Pro_4_hyd_alph"/>
</dbReference>
<dbReference type="GO" id="GO:0005783">
    <property type="term" value="C:endoplasmic reticulum"/>
    <property type="evidence" value="ECO:0007669"/>
    <property type="project" value="InterPro"/>
</dbReference>
<keyword evidence="4" id="KW-0223">Dioxygenase</keyword>
<evidence type="ECO:0000256" key="6">
    <source>
        <dbReference type="ARBA" id="ARBA00023004"/>
    </source>
</evidence>
<evidence type="ECO:0000256" key="5">
    <source>
        <dbReference type="ARBA" id="ARBA00023002"/>
    </source>
</evidence>
<evidence type="ECO:0000256" key="1">
    <source>
        <dbReference type="ARBA" id="ARBA00001961"/>
    </source>
</evidence>
<evidence type="ECO:0000256" key="3">
    <source>
        <dbReference type="ARBA" id="ARBA00022896"/>
    </source>
</evidence>
<dbReference type="Gene3D" id="1.25.40.10">
    <property type="entry name" value="Tetratricopeptide repeat domain"/>
    <property type="match status" value="1"/>
</dbReference>
<keyword evidence="3" id="KW-0847">Vitamin C</keyword>
<evidence type="ECO:0000256" key="7">
    <source>
        <dbReference type="SAM" id="SignalP"/>
    </source>
</evidence>
<dbReference type="AlphaFoldDB" id="A0AAV7K571"/>
<gene>
    <name evidence="9" type="ORF">LOD99_1196</name>
</gene>
<dbReference type="InterPro" id="IPR059068">
    <property type="entry name" value="TPR_P4H"/>
</dbReference>
<name>A0AAV7K571_9METZ</name>
<dbReference type="SUPFAM" id="SSF48452">
    <property type="entry name" value="TPR-like"/>
    <property type="match status" value="1"/>
</dbReference>
<comment type="caution">
    <text evidence="9">The sequence shown here is derived from an EMBL/GenBank/DDBJ whole genome shotgun (WGS) entry which is preliminary data.</text>
</comment>
<keyword evidence="7" id="KW-0732">Signal</keyword>
<evidence type="ECO:0000256" key="4">
    <source>
        <dbReference type="ARBA" id="ARBA00022964"/>
    </source>
</evidence>
<dbReference type="InterPro" id="IPR013547">
    <property type="entry name" value="P4H_N"/>
</dbReference>
<dbReference type="InterPro" id="IPR011990">
    <property type="entry name" value="TPR-like_helical_dom_sf"/>
</dbReference>
<accession>A0AAV7K571</accession>
<dbReference type="PANTHER" id="PTHR10869">
    <property type="entry name" value="PROLYL 4-HYDROXYLASE ALPHA SUBUNIT"/>
    <property type="match status" value="1"/>
</dbReference>
<feature type="chain" id="PRO_5043675574" evidence="7">
    <location>
        <begin position="21"/>
        <end position="474"/>
    </location>
</feature>
<dbReference type="Proteomes" id="UP001165289">
    <property type="component" value="Unassembled WGS sequence"/>
</dbReference>
<protein>
    <submittedName>
        <fullName evidence="9">Prolyl 4-hydroxylase subunit alpha</fullName>
    </submittedName>
</protein>
<evidence type="ECO:0000256" key="2">
    <source>
        <dbReference type="ARBA" id="ARBA00022723"/>
    </source>
</evidence>
<reference evidence="9 10" key="1">
    <citation type="journal article" date="2023" name="BMC Biol.">
        <title>The compact genome of the sponge Oopsacas minuta (Hexactinellida) is lacking key metazoan core genes.</title>
        <authorList>
            <person name="Santini S."/>
            <person name="Schenkelaars Q."/>
            <person name="Jourda C."/>
            <person name="Duchesne M."/>
            <person name="Belahbib H."/>
            <person name="Rocher C."/>
            <person name="Selva M."/>
            <person name="Riesgo A."/>
            <person name="Vervoort M."/>
            <person name="Leys S.P."/>
            <person name="Kodjabachian L."/>
            <person name="Le Bivic A."/>
            <person name="Borchiellini C."/>
            <person name="Claverie J.M."/>
            <person name="Renard E."/>
        </authorList>
    </citation>
    <scope>NUCLEOTIDE SEQUENCE [LARGE SCALE GENOMIC DNA]</scope>
    <source>
        <strain evidence="9">SPO-2</strain>
    </source>
</reference>
<organism evidence="9 10">
    <name type="scientific">Oopsacas minuta</name>
    <dbReference type="NCBI Taxonomy" id="111878"/>
    <lineage>
        <taxon>Eukaryota</taxon>
        <taxon>Metazoa</taxon>
        <taxon>Porifera</taxon>
        <taxon>Hexactinellida</taxon>
        <taxon>Hexasterophora</taxon>
        <taxon>Lyssacinosida</taxon>
        <taxon>Leucopsacidae</taxon>
        <taxon>Oopsacas</taxon>
    </lineage>
</organism>
<keyword evidence="6" id="KW-0408">Iron</keyword>
<dbReference type="SMART" id="SM00702">
    <property type="entry name" value="P4Hc"/>
    <property type="match status" value="1"/>
</dbReference>
<keyword evidence="2" id="KW-0479">Metal-binding</keyword>
<dbReference type="EMBL" id="JAKMXF010000144">
    <property type="protein sequence ID" value="KAI6656397.1"/>
    <property type="molecule type" value="Genomic_DNA"/>
</dbReference>
<feature type="signal peptide" evidence="7">
    <location>
        <begin position="1"/>
        <end position="20"/>
    </location>
</feature>
<dbReference type="Pfam" id="PF08336">
    <property type="entry name" value="P4Ha_N"/>
    <property type="match status" value="1"/>
</dbReference>
<keyword evidence="5" id="KW-0560">Oxidoreductase</keyword>
<dbReference type="GO" id="GO:0004656">
    <property type="term" value="F:procollagen-proline 4-dioxygenase activity"/>
    <property type="evidence" value="ECO:0007669"/>
    <property type="project" value="InterPro"/>
</dbReference>
<keyword evidence="10" id="KW-1185">Reference proteome</keyword>
<evidence type="ECO:0000313" key="10">
    <source>
        <dbReference type="Proteomes" id="UP001165289"/>
    </source>
</evidence>
<dbReference type="GO" id="GO:0031418">
    <property type="term" value="F:L-ascorbic acid binding"/>
    <property type="evidence" value="ECO:0007669"/>
    <property type="project" value="UniProtKB-KW"/>
</dbReference>
<dbReference type="Gene3D" id="2.60.120.620">
    <property type="entry name" value="q2cbj1_9rhob like domain"/>
    <property type="match status" value="1"/>
</dbReference>
<sequence length="474" mass="55085">MQFIWLSLFCFVCVSIVAHGGNDLFTSVMDLRELYGHEQEMKSVLKKYLDSEENKLKKIREFYESLPNSDNTAIEYIKGPINSFAILKRAKRDWDSKLSDLVYEDNTHDLMAFVAEKRHKFPNEGDLKGGLIGLKRLLDTYKLPMPEITNGSLSLDNRPISADECFEIGTEAYKQELWEMAVIWLEEALRLKEEGHERLHKESQVTMFEVLDYLVYSQYKMGNTYGAYITTLKLLKIVPDWAQSRIEGNLAYFRGILTPEELEGNRVEDVKEEFSPMGTSLFWGSDDVNTYETLCREPQKLPPERERKLKCFYYSNSKTLNLLYNPAKIEMLHDTPRIYSLRQVLSEVQMTRIEELGKQKLYRATARNHLSGKFEPADYRIAKSSWLSNNDDMEIFPIVNQRLEDITGLEMDTAEDLQLGVYGIGGHYEPHYDHARGDEIKSFRGNDRNRIATILYYVSIHGCNHCCIYIHPYG</sequence>